<proteinExistence type="inferred from homology"/>
<comment type="caution">
    <text evidence="10">The sequence shown here is derived from an EMBL/GenBank/DDBJ whole genome shotgun (WGS) entry which is preliminary data.</text>
</comment>
<comment type="subcellular location">
    <subcellularLocation>
        <location evidence="1 8">Cell membrane</location>
        <topology evidence="1 8">Multi-pass membrane protein</topology>
    </subcellularLocation>
</comment>
<comment type="subunit">
    <text evidence="3 8">Homodimer and heterodimers.</text>
</comment>
<dbReference type="InterPro" id="IPR006702">
    <property type="entry name" value="CASP_dom"/>
</dbReference>
<dbReference type="GO" id="GO:0005886">
    <property type="term" value="C:plasma membrane"/>
    <property type="evidence" value="ECO:0007669"/>
    <property type="project" value="UniProtKB-SubCell"/>
</dbReference>
<dbReference type="AlphaFoldDB" id="A0AAN9F655"/>
<sequence>MVSKPVAHSMLLLRIVALAASAVTVAILVTDKVNFNDGTSLTFRDFNSYWYELVVAAIAGAYCIVQLPFAIYHSVHGKRFIRNQVLPEFDFHGDKVITYLVASGIGAGFAVTLEFKKFFDRLFDLAGTPKKDPTRSTTDKFFVRAIIASSVLIVAFLAMAIVSAISSINRSKSKSKGIFG</sequence>
<evidence type="ECO:0000256" key="1">
    <source>
        <dbReference type="ARBA" id="ARBA00004651"/>
    </source>
</evidence>
<keyword evidence="4 8" id="KW-1003">Cell membrane</keyword>
<evidence type="ECO:0000256" key="4">
    <source>
        <dbReference type="ARBA" id="ARBA00022475"/>
    </source>
</evidence>
<feature type="transmembrane region" description="Helical" evidence="8">
    <location>
        <begin position="96"/>
        <end position="115"/>
    </location>
</feature>
<comment type="similarity">
    <text evidence="2 8">Belongs to the Casparian strip membrane proteins (CASP) family.</text>
</comment>
<dbReference type="PANTHER" id="PTHR33573:SF17">
    <property type="entry name" value="CASP-LIKE PROTEIN 4D1"/>
    <property type="match status" value="1"/>
</dbReference>
<feature type="transmembrane region" description="Helical" evidence="8">
    <location>
        <begin position="141"/>
        <end position="165"/>
    </location>
</feature>
<dbReference type="PANTHER" id="PTHR33573">
    <property type="entry name" value="CASP-LIKE PROTEIN 4A4"/>
    <property type="match status" value="1"/>
</dbReference>
<evidence type="ECO:0000313" key="11">
    <source>
        <dbReference type="Proteomes" id="UP001359559"/>
    </source>
</evidence>
<protein>
    <recommendedName>
        <fullName evidence="8">CASP-like protein</fullName>
    </recommendedName>
</protein>
<feature type="transmembrane region" description="Helical" evidence="8">
    <location>
        <begin position="12"/>
        <end position="29"/>
    </location>
</feature>
<dbReference type="Proteomes" id="UP001359559">
    <property type="component" value="Unassembled WGS sequence"/>
</dbReference>
<organism evidence="10 11">
    <name type="scientific">Clitoria ternatea</name>
    <name type="common">Butterfly pea</name>
    <dbReference type="NCBI Taxonomy" id="43366"/>
    <lineage>
        <taxon>Eukaryota</taxon>
        <taxon>Viridiplantae</taxon>
        <taxon>Streptophyta</taxon>
        <taxon>Embryophyta</taxon>
        <taxon>Tracheophyta</taxon>
        <taxon>Spermatophyta</taxon>
        <taxon>Magnoliopsida</taxon>
        <taxon>eudicotyledons</taxon>
        <taxon>Gunneridae</taxon>
        <taxon>Pentapetalae</taxon>
        <taxon>rosids</taxon>
        <taxon>fabids</taxon>
        <taxon>Fabales</taxon>
        <taxon>Fabaceae</taxon>
        <taxon>Papilionoideae</taxon>
        <taxon>50 kb inversion clade</taxon>
        <taxon>NPAAA clade</taxon>
        <taxon>indigoferoid/millettioid clade</taxon>
        <taxon>Phaseoleae</taxon>
        <taxon>Clitoria</taxon>
    </lineage>
</organism>
<evidence type="ECO:0000313" key="10">
    <source>
        <dbReference type="EMBL" id="KAK7270672.1"/>
    </source>
</evidence>
<evidence type="ECO:0000256" key="6">
    <source>
        <dbReference type="ARBA" id="ARBA00022989"/>
    </source>
</evidence>
<keyword evidence="5 8" id="KW-0812">Transmembrane</keyword>
<evidence type="ECO:0000256" key="3">
    <source>
        <dbReference type="ARBA" id="ARBA00011489"/>
    </source>
</evidence>
<evidence type="ECO:0000259" key="9">
    <source>
        <dbReference type="Pfam" id="PF04535"/>
    </source>
</evidence>
<dbReference type="Pfam" id="PF04535">
    <property type="entry name" value="CASP_dom"/>
    <property type="match status" value="1"/>
</dbReference>
<evidence type="ECO:0000256" key="7">
    <source>
        <dbReference type="ARBA" id="ARBA00023136"/>
    </source>
</evidence>
<dbReference type="EMBL" id="JAYKXN010000007">
    <property type="protein sequence ID" value="KAK7270672.1"/>
    <property type="molecule type" value="Genomic_DNA"/>
</dbReference>
<reference evidence="10 11" key="1">
    <citation type="submission" date="2024-01" db="EMBL/GenBank/DDBJ databases">
        <title>The genomes of 5 underutilized Papilionoideae crops provide insights into root nodulation and disease resistance.</title>
        <authorList>
            <person name="Yuan L."/>
        </authorList>
    </citation>
    <scope>NUCLEOTIDE SEQUENCE [LARGE SCALE GENOMIC DNA]</scope>
    <source>
        <strain evidence="10">LY-2023</strain>
        <tissue evidence="10">Leaf</tissue>
    </source>
</reference>
<evidence type="ECO:0000256" key="2">
    <source>
        <dbReference type="ARBA" id="ARBA00007651"/>
    </source>
</evidence>
<keyword evidence="6 8" id="KW-1133">Transmembrane helix</keyword>
<accession>A0AAN9F655</accession>
<keyword evidence="11" id="KW-1185">Reference proteome</keyword>
<feature type="transmembrane region" description="Helical" evidence="8">
    <location>
        <begin position="49"/>
        <end position="75"/>
    </location>
</feature>
<evidence type="ECO:0000256" key="8">
    <source>
        <dbReference type="RuleBase" id="RU361233"/>
    </source>
</evidence>
<name>A0AAN9F655_CLITE</name>
<gene>
    <name evidence="10" type="ORF">RJT34_25995</name>
</gene>
<keyword evidence="7 8" id="KW-0472">Membrane</keyword>
<feature type="domain" description="Casparian strip membrane protein" evidence="9">
    <location>
        <begin position="4"/>
        <end position="113"/>
    </location>
</feature>
<evidence type="ECO:0000256" key="5">
    <source>
        <dbReference type="ARBA" id="ARBA00022692"/>
    </source>
</evidence>